<sequence>MKNKVLVAGASGTIGREVVFELLKMGQDVIVLTRNKEQRSFPAQVEIVEGDLSIPETIVGVFTDVSAAHLIAFSGETYTPLSSGYKVVEMMVAENVERVTVLWNGEGKTGTMEKAVMDSRLEWTILQPQEYMANAAGWAKNIRERRVIEEPCVDRPTAAIHENDLGAVIAQILVYGGHASKILTLTGPQVLSPRKQALAISKAIEANITIRELSEAEARKRWATWGLEQETMDYLYAWYKNPPAEGYTVNQGVASILGRSPKTFHDWVKDNIQLFK</sequence>
<evidence type="ECO:0000313" key="3">
    <source>
        <dbReference type="Proteomes" id="UP000239711"/>
    </source>
</evidence>
<name>A0A2S9J6P5_9SPHI</name>
<dbReference type="PANTHER" id="PTHR43162:SF1">
    <property type="entry name" value="PRESTALK A DIFFERENTIATION PROTEIN A"/>
    <property type="match status" value="1"/>
</dbReference>
<organism evidence="2 3">
    <name type="scientific">Sphingobacterium haloxyli</name>
    <dbReference type="NCBI Taxonomy" id="2100533"/>
    <lineage>
        <taxon>Bacteria</taxon>
        <taxon>Pseudomonadati</taxon>
        <taxon>Bacteroidota</taxon>
        <taxon>Sphingobacteriia</taxon>
        <taxon>Sphingobacteriales</taxon>
        <taxon>Sphingobacteriaceae</taxon>
        <taxon>Sphingobacterium</taxon>
    </lineage>
</organism>
<dbReference type="AlphaFoldDB" id="A0A2S9J6P5"/>
<feature type="domain" description="NAD(P)-binding" evidence="1">
    <location>
        <begin position="9"/>
        <end position="173"/>
    </location>
</feature>
<keyword evidence="3" id="KW-1185">Reference proteome</keyword>
<proteinExistence type="predicted"/>
<dbReference type="InterPro" id="IPR051604">
    <property type="entry name" value="Ergot_Alk_Oxidoreductase"/>
</dbReference>
<comment type="caution">
    <text evidence="2">The sequence shown here is derived from an EMBL/GenBank/DDBJ whole genome shotgun (WGS) entry which is preliminary data.</text>
</comment>
<protein>
    <submittedName>
        <fullName evidence="2">Hydroxylase</fullName>
    </submittedName>
</protein>
<dbReference type="Proteomes" id="UP000239711">
    <property type="component" value="Unassembled WGS sequence"/>
</dbReference>
<dbReference type="Pfam" id="PF13460">
    <property type="entry name" value="NAD_binding_10"/>
    <property type="match status" value="1"/>
</dbReference>
<dbReference type="OrthoDB" id="9801773at2"/>
<dbReference type="Gene3D" id="3.40.50.720">
    <property type="entry name" value="NAD(P)-binding Rossmann-like Domain"/>
    <property type="match status" value="1"/>
</dbReference>
<dbReference type="RefSeq" id="WP_105715783.1">
    <property type="nucleotide sequence ID" value="NZ_PVBQ01000003.1"/>
</dbReference>
<dbReference type="SUPFAM" id="SSF51735">
    <property type="entry name" value="NAD(P)-binding Rossmann-fold domains"/>
    <property type="match status" value="1"/>
</dbReference>
<dbReference type="PANTHER" id="PTHR43162">
    <property type="match status" value="1"/>
</dbReference>
<dbReference type="InterPro" id="IPR036291">
    <property type="entry name" value="NAD(P)-bd_dom_sf"/>
</dbReference>
<dbReference type="InterPro" id="IPR016040">
    <property type="entry name" value="NAD(P)-bd_dom"/>
</dbReference>
<dbReference type="EMBL" id="PVBQ01000003">
    <property type="protein sequence ID" value="PRD48463.1"/>
    <property type="molecule type" value="Genomic_DNA"/>
</dbReference>
<evidence type="ECO:0000313" key="2">
    <source>
        <dbReference type="EMBL" id="PRD48463.1"/>
    </source>
</evidence>
<reference evidence="2 3" key="1">
    <citation type="submission" date="2018-02" db="EMBL/GenBank/DDBJ databases">
        <title>The draft genome of Sphingobacterium sp. 5JN-11.</title>
        <authorList>
            <person name="Liu L."/>
            <person name="Li L."/>
            <person name="Liang L."/>
            <person name="Zhang X."/>
            <person name="Wang T."/>
        </authorList>
    </citation>
    <scope>NUCLEOTIDE SEQUENCE [LARGE SCALE GENOMIC DNA]</scope>
    <source>
        <strain evidence="2 3">5JN-11</strain>
    </source>
</reference>
<gene>
    <name evidence="2" type="ORF">C5745_04465</name>
</gene>
<accession>A0A2S9J6P5</accession>
<evidence type="ECO:0000259" key="1">
    <source>
        <dbReference type="Pfam" id="PF13460"/>
    </source>
</evidence>
<dbReference type="Gene3D" id="3.90.25.10">
    <property type="entry name" value="UDP-galactose 4-epimerase, domain 1"/>
    <property type="match status" value="1"/>
</dbReference>